<dbReference type="AlphaFoldDB" id="A0A0G1LRZ6"/>
<evidence type="ECO:0008006" key="3">
    <source>
        <dbReference type="Google" id="ProtNLM"/>
    </source>
</evidence>
<protein>
    <recommendedName>
        <fullName evidence="3">26 kDa periplasmic immunogenic protein</fullName>
    </recommendedName>
</protein>
<dbReference type="InterPro" id="IPR007497">
    <property type="entry name" value="SIMPL/DUF541"/>
</dbReference>
<gene>
    <name evidence="1" type="ORF">UW63_C0012G0006</name>
</gene>
<dbReference type="GO" id="GO:0006974">
    <property type="term" value="P:DNA damage response"/>
    <property type="evidence" value="ECO:0007669"/>
    <property type="project" value="TreeGrafter"/>
</dbReference>
<accession>A0A0G1LRZ6</accession>
<name>A0A0G1LRZ6_9BACT</name>
<dbReference type="Pfam" id="PF04402">
    <property type="entry name" value="SIMPL"/>
    <property type="match status" value="1"/>
</dbReference>
<dbReference type="InterPro" id="IPR052022">
    <property type="entry name" value="26kDa_periplasmic_antigen"/>
</dbReference>
<dbReference type="Proteomes" id="UP000034154">
    <property type="component" value="Unassembled WGS sequence"/>
</dbReference>
<dbReference type="Gene3D" id="3.30.70.2970">
    <property type="entry name" value="Protein of unknown function (DUF541), domain 2"/>
    <property type="match status" value="1"/>
</dbReference>
<dbReference type="Gene3D" id="3.30.110.170">
    <property type="entry name" value="Protein of unknown function (DUF541), domain 1"/>
    <property type="match status" value="1"/>
</dbReference>
<dbReference type="PANTHER" id="PTHR34387:SF1">
    <property type="entry name" value="PERIPLASMIC IMMUNOGENIC PROTEIN"/>
    <property type="match status" value="1"/>
</dbReference>
<reference evidence="1 2" key="1">
    <citation type="journal article" date="2015" name="Nature">
        <title>rRNA introns, odd ribosomes, and small enigmatic genomes across a large radiation of phyla.</title>
        <authorList>
            <person name="Brown C.T."/>
            <person name="Hug L.A."/>
            <person name="Thomas B.C."/>
            <person name="Sharon I."/>
            <person name="Castelle C.J."/>
            <person name="Singh A."/>
            <person name="Wilkins M.J."/>
            <person name="Williams K.H."/>
            <person name="Banfield J.F."/>
        </authorList>
    </citation>
    <scope>NUCLEOTIDE SEQUENCE [LARGE SCALE GENOMIC DNA]</scope>
</reference>
<dbReference type="EMBL" id="LCJB01000012">
    <property type="protein sequence ID" value="KKT71607.1"/>
    <property type="molecule type" value="Genomic_DNA"/>
</dbReference>
<sequence>MVILILLISSVLYLGIKSDNLLRQSEEIGQPVPYEHTIFVDGVGTVTGKPDIATLTMGTESKGVDVASAQFTNTATMNTIIAEIKKLEISEDDIQTSGYNVYEDTNWNSETQDYESAGWIVANYITVKVRDTSKISSILAMVGSNDITNISGPTFTIDDTTNLKAEARIKAIEQAQKKAQEIADSLGTKIESAVGYSEWSPVSVSDEYQMYSSLSYDGGGPTIESGTNEVTISVSITYKLVE</sequence>
<proteinExistence type="predicted"/>
<evidence type="ECO:0000313" key="1">
    <source>
        <dbReference type="EMBL" id="KKT71607.1"/>
    </source>
</evidence>
<dbReference type="PANTHER" id="PTHR34387">
    <property type="entry name" value="SLR1258 PROTEIN"/>
    <property type="match status" value="1"/>
</dbReference>
<comment type="caution">
    <text evidence="1">The sequence shown here is derived from an EMBL/GenBank/DDBJ whole genome shotgun (WGS) entry which is preliminary data.</text>
</comment>
<organism evidence="1 2">
    <name type="scientific">Candidatus Uhrbacteria bacterium GW2011_GWF2_44_350</name>
    <dbReference type="NCBI Taxonomy" id="1619000"/>
    <lineage>
        <taxon>Bacteria</taxon>
        <taxon>Candidatus Uhriibacteriota</taxon>
    </lineage>
</organism>
<evidence type="ECO:0000313" key="2">
    <source>
        <dbReference type="Proteomes" id="UP000034154"/>
    </source>
</evidence>